<keyword evidence="11" id="KW-1185">Reference proteome</keyword>
<sequence>MTDTPARPASNVPEFTVSELSGSLKRTVEETFAHVRVRGEISGFKRHSSGHLYFALKDADAVLDAVCWRGQAGRLAMNPEDGMEVVATGRLTTYPGRSKYQMVVERMELAGQGALLKLLEDRKRKLAAEGLFDAGRKRPIPFLPEVIGVVTSPTGAVIRDILHRLADRFPRRVLLWPVAVQGDGAAQQVADAIHGFNQLPLDGPVPRPDVLIVARGGGSIEDLWAFNEEVVVRAAAASKIPLISAVGHETDTTLIDFASDLRAPTPTAAAEKAVPVRAELVAQVADCGGRMVGSMARGIEERRVRVEHLSHALPNPRRVIEDCALRLDDRVERLRLALPNLLHKRGADLERLAARLKHPRELLSEKGHALTQLSTRLDHAMKSAAAAEKARIDKAGLRLEQMAERLPPAMGRVLDDRAARVQSLAALLESYSYKGVLTRGYAVVRDAAGAVMSAADAQAGAGWSVEFADGKTEVVVGHGPPPAARKHKTKDDGRQGSLL</sequence>
<dbReference type="GO" id="GO:0008855">
    <property type="term" value="F:exodeoxyribonuclease VII activity"/>
    <property type="evidence" value="ECO:0007669"/>
    <property type="project" value="UniProtKB-UniRule"/>
</dbReference>
<evidence type="ECO:0000256" key="4">
    <source>
        <dbReference type="ARBA" id="ARBA00022839"/>
    </source>
</evidence>
<accession>A0A7C9QWC9</accession>
<evidence type="ECO:0000256" key="3">
    <source>
        <dbReference type="ARBA" id="ARBA00022801"/>
    </source>
</evidence>
<reference evidence="10 11" key="1">
    <citation type="submission" date="2020-02" db="EMBL/GenBank/DDBJ databases">
        <authorList>
            <person name="Dziuba M."/>
            <person name="Kuznetsov B."/>
            <person name="Mardanov A."/>
            <person name="Ravin N."/>
            <person name="Grouzdev D."/>
        </authorList>
    </citation>
    <scope>NUCLEOTIDE SEQUENCE [LARGE SCALE GENOMIC DNA]</scope>
    <source>
        <strain evidence="10 11">SpK</strain>
    </source>
</reference>
<keyword evidence="4 5" id="KW-0269">Exonuclease</keyword>
<dbReference type="PANTHER" id="PTHR30008">
    <property type="entry name" value="EXODEOXYRIBONUCLEASE 7 LARGE SUBUNIT"/>
    <property type="match status" value="1"/>
</dbReference>
<dbReference type="HAMAP" id="MF_00378">
    <property type="entry name" value="Exonuc_7_L"/>
    <property type="match status" value="1"/>
</dbReference>
<evidence type="ECO:0000259" key="8">
    <source>
        <dbReference type="Pfam" id="PF02601"/>
    </source>
</evidence>
<feature type="domain" description="OB-fold nucleic acid binding" evidence="9">
    <location>
        <begin position="15"/>
        <end position="108"/>
    </location>
</feature>
<dbReference type="Pfam" id="PF02601">
    <property type="entry name" value="Exonuc_VII_L"/>
    <property type="match status" value="1"/>
</dbReference>
<dbReference type="Pfam" id="PF13742">
    <property type="entry name" value="tRNA_anti_2"/>
    <property type="match status" value="1"/>
</dbReference>
<dbReference type="NCBIfam" id="TIGR00237">
    <property type="entry name" value="xseA"/>
    <property type="match status" value="1"/>
</dbReference>
<protein>
    <recommendedName>
        <fullName evidence="5">Exodeoxyribonuclease 7 large subunit</fullName>
        <ecNumber evidence="5">3.1.11.6</ecNumber>
    </recommendedName>
    <alternativeName>
        <fullName evidence="5">Exodeoxyribonuclease VII large subunit</fullName>
        <shortName evidence="5">Exonuclease VII large subunit</shortName>
    </alternativeName>
</protein>
<dbReference type="GO" id="GO:0005737">
    <property type="term" value="C:cytoplasm"/>
    <property type="evidence" value="ECO:0007669"/>
    <property type="project" value="UniProtKB-SubCell"/>
</dbReference>
<dbReference type="GO" id="GO:0006308">
    <property type="term" value="P:DNA catabolic process"/>
    <property type="evidence" value="ECO:0007669"/>
    <property type="project" value="UniProtKB-UniRule"/>
</dbReference>
<dbReference type="InterPro" id="IPR003753">
    <property type="entry name" value="Exonuc_VII_L"/>
</dbReference>
<dbReference type="EMBL" id="JAAIYP010000047">
    <property type="protein sequence ID" value="NFV82218.1"/>
    <property type="molecule type" value="Genomic_DNA"/>
</dbReference>
<dbReference type="EC" id="3.1.11.6" evidence="5"/>
<dbReference type="RefSeq" id="WP_163683042.1">
    <property type="nucleotide sequence ID" value="NZ_JAAIYP010000047.1"/>
</dbReference>
<evidence type="ECO:0000256" key="5">
    <source>
        <dbReference type="HAMAP-Rule" id="MF_00378"/>
    </source>
</evidence>
<keyword evidence="2 5" id="KW-0540">Nuclease</keyword>
<organism evidence="10 11">
    <name type="scientific">Magnetospirillum aberrantis SpK</name>
    <dbReference type="NCBI Taxonomy" id="908842"/>
    <lineage>
        <taxon>Bacteria</taxon>
        <taxon>Pseudomonadati</taxon>
        <taxon>Pseudomonadota</taxon>
        <taxon>Alphaproteobacteria</taxon>
        <taxon>Rhodospirillales</taxon>
        <taxon>Rhodospirillaceae</taxon>
        <taxon>Magnetospirillum</taxon>
    </lineage>
</organism>
<dbReference type="GO" id="GO:0003676">
    <property type="term" value="F:nucleic acid binding"/>
    <property type="evidence" value="ECO:0007669"/>
    <property type="project" value="InterPro"/>
</dbReference>
<evidence type="ECO:0000256" key="7">
    <source>
        <dbReference type="SAM" id="MobiDB-lite"/>
    </source>
</evidence>
<proteinExistence type="inferred from homology"/>
<feature type="compositionally biased region" description="Basic and acidic residues" evidence="7">
    <location>
        <begin position="489"/>
        <end position="499"/>
    </location>
</feature>
<dbReference type="AlphaFoldDB" id="A0A7C9QWC9"/>
<feature type="region of interest" description="Disordered" evidence="7">
    <location>
        <begin position="477"/>
        <end position="499"/>
    </location>
</feature>
<comment type="catalytic activity">
    <reaction evidence="5 6">
        <text>Exonucleolytic cleavage in either 5'- to 3'- or 3'- to 5'-direction to yield nucleoside 5'-phosphates.</text>
        <dbReference type="EC" id="3.1.11.6"/>
    </reaction>
</comment>
<comment type="similarity">
    <text evidence="5 6">Belongs to the XseA family.</text>
</comment>
<dbReference type="Proteomes" id="UP000480684">
    <property type="component" value="Unassembled WGS sequence"/>
</dbReference>
<comment type="subcellular location">
    <subcellularLocation>
        <location evidence="5 6">Cytoplasm</location>
    </subcellularLocation>
</comment>
<keyword evidence="1 5" id="KW-0963">Cytoplasm</keyword>
<comment type="caution">
    <text evidence="10">The sequence shown here is derived from an EMBL/GenBank/DDBJ whole genome shotgun (WGS) entry which is preliminary data.</text>
</comment>
<comment type="subunit">
    <text evidence="5">Heterooligomer composed of large and small subunits.</text>
</comment>
<evidence type="ECO:0000256" key="2">
    <source>
        <dbReference type="ARBA" id="ARBA00022722"/>
    </source>
</evidence>
<name>A0A7C9QWC9_9PROT</name>
<keyword evidence="3 5" id="KW-0378">Hydrolase</keyword>
<evidence type="ECO:0000259" key="9">
    <source>
        <dbReference type="Pfam" id="PF13742"/>
    </source>
</evidence>
<evidence type="ECO:0000313" key="11">
    <source>
        <dbReference type="Proteomes" id="UP000480684"/>
    </source>
</evidence>
<comment type="function">
    <text evidence="5">Bidirectionally degrades single-stranded DNA into large acid-insoluble oligonucleotides, which are then degraded further into small acid-soluble oligonucleotides.</text>
</comment>
<evidence type="ECO:0000256" key="1">
    <source>
        <dbReference type="ARBA" id="ARBA00022490"/>
    </source>
</evidence>
<evidence type="ECO:0000256" key="6">
    <source>
        <dbReference type="RuleBase" id="RU004355"/>
    </source>
</evidence>
<dbReference type="InterPro" id="IPR025824">
    <property type="entry name" value="OB-fold_nuc-bd_dom"/>
</dbReference>
<evidence type="ECO:0000313" key="10">
    <source>
        <dbReference type="EMBL" id="NFV82218.1"/>
    </source>
</evidence>
<gene>
    <name evidence="5" type="primary">xseA</name>
    <name evidence="10" type="ORF">G4223_19080</name>
</gene>
<dbReference type="PANTHER" id="PTHR30008:SF0">
    <property type="entry name" value="EXODEOXYRIBONUCLEASE 7 LARGE SUBUNIT"/>
    <property type="match status" value="1"/>
</dbReference>
<dbReference type="GO" id="GO:0009318">
    <property type="term" value="C:exodeoxyribonuclease VII complex"/>
    <property type="evidence" value="ECO:0007669"/>
    <property type="project" value="UniProtKB-UniRule"/>
</dbReference>
<dbReference type="CDD" id="cd04489">
    <property type="entry name" value="ExoVII_LU_OBF"/>
    <property type="match status" value="1"/>
</dbReference>
<dbReference type="InterPro" id="IPR020579">
    <property type="entry name" value="Exonuc_VII_lsu_C"/>
</dbReference>
<feature type="domain" description="Exonuclease VII large subunit C-terminal" evidence="8">
    <location>
        <begin position="131"/>
        <end position="401"/>
    </location>
</feature>